<keyword evidence="7" id="KW-1185">Reference proteome</keyword>
<dbReference type="GO" id="GO:0046872">
    <property type="term" value="F:metal ion binding"/>
    <property type="evidence" value="ECO:0007669"/>
    <property type="project" value="UniProtKB-KW"/>
</dbReference>
<dbReference type="Proteomes" id="UP001305647">
    <property type="component" value="Unassembled WGS sequence"/>
</dbReference>
<dbReference type="PANTHER" id="PTHR20883:SF15">
    <property type="entry name" value="PHYTANOYL-COA DIOXYGENASE DOMAIN-CONTAINING PROTEIN 1"/>
    <property type="match status" value="1"/>
</dbReference>
<dbReference type="GO" id="GO:0051213">
    <property type="term" value="F:dioxygenase activity"/>
    <property type="evidence" value="ECO:0007669"/>
    <property type="project" value="UniProtKB-KW"/>
</dbReference>
<name>A0AAN6T4M2_9PEZI</name>
<evidence type="ECO:0000256" key="5">
    <source>
        <dbReference type="SAM" id="MobiDB-lite"/>
    </source>
</evidence>
<evidence type="ECO:0000313" key="7">
    <source>
        <dbReference type="Proteomes" id="UP001305647"/>
    </source>
</evidence>
<reference evidence="6" key="1">
    <citation type="journal article" date="2023" name="Mol. Phylogenet. Evol.">
        <title>Genome-scale phylogeny and comparative genomics of the fungal order Sordariales.</title>
        <authorList>
            <person name="Hensen N."/>
            <person name="Bonometti L."/>
            <person name="Westerberg I."/>
            <person name="Brannstrom I.O."/>
            <person name="Guillou S."/>
            <person name="Cros-Aarteil S."/>
            <person name="Calhoun S."/>
            <person name="Haridas S."/>
            <person name="Kuo A."/>
            <person name="Mondo S."/>
            <person name="Pangilinan J."/>
            <person name="Riley R."/>
            <person name="LaButti K."/>
            <person name="Andreopoulos B."/>
            <person name="Lipzen A."/>
            <person name="Chen C."/>
            <person name="Yan M."/>
            <person name="Daum C."/>
            <person name="Ng V."/>
            <person name="Clum A."/>
            <person name="Steindorff A."/>
            <person name="Ohm R.A."/>
            <person name="Martin F."/>
            <person name="Silar P."/>
            <person name="Natvig D.O."/>
            <person name="Lalanne C."/>
            <person name="Gautier V."/>
            <person name="Ament-Velasquez S.L."/>
            <person name="Kruys A."/>
            <person name="Hutchinson M.I."/>
            <person name="Powell A.J."/>
            <person name="Barry K."/>
            <person name="Miller A.N."/>
            <person name="Grigoriev I.V."/>
            <person name="Debuchy R."/>
            <person name="Gladieux P."/>
            <person name="Hiltunen Thoren M."/>
            <person name="Johannesson H."/>
        </authorList>
    </citation>
    <scope>NUCLEOTIDE SEQUENCE</scope>
    <source>
        <strain evidence="6">CBS 757.83</strain>
    </source>
</reference>
<comment type="cofactor">
    <cofactor evidence="1">
        <name>Fe cation</name>
        <dbReference type="ChEBI" id="CHEBI:24875"/>
    </cofactor>
</comment>
<keyword evidence="4" id="KW-0408">Iron</keyword>
<comment type="caution">
    <text evidence="6">The sequence shown here is derived from an EMBL/GenBank/DDBJ whole genome shotgun (WGS) entry which is preliminary data.</text>
</comment>
<keyword evidence="6" id="KW-0560">Oxidoreductase</keyword>
<evidence type="ECO:0000313" key="6">
    <source>
        <dbReference type="EMBL" id="KAK4104623.1"/>
    </source>
</evidence>
<sequence length="342" mass="37754">MSSDPTPEDGLSPDQISAFQRDGYLIIPDALPPSTVSSLLAETHRLLDTLDLSTHPLTRFRTGGEAGDDHVGDDYFLSSGDKIRFFLEDDAFDAQGNLTKPKHRAVNKIGHYLHALSPPFASLLSFSSPLERHQGMKARPAAVARSLGFADPRVLQSMVICKQPEIGGAVPPHMDSTFLYTDPPSAVGFWYALEDATLENGCLSFLPGSHRWAPVERRLVRKDAEGFEDGKGTEMVPNQGSRFPRGKGGYDEELKGGDKEEEEYVPGEVKGGDKEEEYVPGEVKAGSLVLIHGNLLHKSERNTSQKGRIIYTFHIIEGAEGFEYDKRNWLQPPAEGFTRLFI</sequence>
<dbReference type="AlphaFoldDB" id="A0AAN6T4M2"/>
<evidence type="ECO:0000256" key="4">
    <source>
        <dbReference type="ARBA" id="ARBA00023004"/>
    </source>
</evidence>
<dbReference type="PANTHER" id="PTHR20883">
    <property type="entry name" value="PHYTANOYL-COA DIOXYGENASE DOMAIN CONTAINING 1"/>
    <property type="match status" value="1"/>
</dbReference>
<comment type="similarity">
    <text evidence="2">Belongs to the PhyH family.</text>
</comment>
<keyword evidence="3" id="KW-0479">Metal-binding</keyword>
<proteinExistence type="inferred from homology"/>
<dbReference type="Gene3D" id="2.60.120.620">
    <property type="entry name" value="q2cbj1_9rhob like domain"/>
    <property type="match status" value="1"/>
</dbReference>
<evidence type="ECO:0000256" key="2">
    <source>
        <dbReference type="ARBA" id="ARBA00005830"/>
    </source>
</evidence>
<dbReference type="SUPFAM" id="SSF51197">
    <property type="entry name" value="Clavaminate synthase-like"/>
    <property type="match status" value="1"/>
</dbReference>
<feature type="region of interest" description="Disordered" evidence="5">
    <location>
        <begin position="228"/>
        <end position="274"/>
    </location>
</feature>
<evidence type="ECO:0000256" key="1">
    <source>
        <dbReference type="ARBA" id="ARBA00001962"/>
    </source>
</evidence>
<keyword evidence="6" id="KW-0223">Dioxygenase</keyword>
<feature type="compositionally biased region" description="Basic and acidic residues" evidence="5">
    <location>
        <begin position="248"/>
        <end position="258"/>
    </location>
</feature>
<protein>
    <submittedName>
        <fullName evidence="6">Phytanoyl-CoA dioxygenase</fullName>
    </submittedName>
</protein>
<organism evidence="6 7">
    <name type="scientific">Parathielavia hyrcaniae</name>
    <dbReference type="NCBI Taxonomy" id="113614"/>
    <lineage>
        <taxon>Eukaryota</taxon>
        <taxon>Fungi</taxon>
        <taxon>Dikarya</taxon>
        <taxon>Ascomycota</taxon>
        <taxon>Pezizomycotina</taxon>
        <taxon>Sordariomycetes</taxon>
        <taxon>Sordariomycetidae</taxon>
        <taxon>Sordariales</taxon>
        <taxon>Chaetomiaceae</taxon>
        <taxon>Parathielavia</taxon>
    </lineage>
</organism>
<dbReference type="Pfam" id="PF05721">
    <property type="entry name" value="PhyH"/>
    <property type="match status" value="1"/>
</dbReference>
<reference evidence="6" key="2">
    <citation type="submission" date="2023-05" db="EMBL/GenBank/DDBJ databases">
        <authorList>
            <consortium name="Lawrence Berkeley National Laboratory"/>
            <person name="Steindorff A."/>
            <person name="Hensen N."/>
            <person name="Bonometti L."/>
            <person name="Westerberg I."/>
            <person name="Brannstrom I.O."/>
            <person name="Guillou S."/>
            <person name="Cros-Aarteil S."/>
            <person name="Calhoun S."/>
            <person name="Haridas S."/>
            <person name="Kuo A."/>
            <person name="Mondo S."/>
            <person name="Pangilinan J."/>
            <person name="Riley R."/>
            <person name="Labutti K."/>
            <person name="Andreopoulos B."/>
            <person name="Lipzen A."/>
            <person name="Chen C."/>
            <person name="Yanf M."/>
            <person name="Daum C."/>
            <person name="Ng V."/>
            <person name="Clum A."/>
            <person name="Ohm R."/>
            <person name="Martin F."/>
            <person name="Silar P."/>
            <person name="Natvig D."/>
            <person name="Lalanne C."/>
            <person name="Gautier V."/>
            <person name="Ament-Velasquez S.L."/>
            <person name="Kruys A."/>
            <person name="Hutchinson M.I."/>
            <person name="Powell A.J."/>
            <person name="Barry K."/>
            <person name="Miller A.N."/>
            <person name="Grigoriev I.V."/>
            <person name="Debuchy R."/>
            <person name="Gladieux P."/>
            <person name="Thoren M.H."/>
            <person name="Johannesson H."/>
        </authorList>
    </citation>
    <scope>NUCLEOTIDE SEQUENCE</scope>
    <source>
        <strain evidence="6">CBS 757.83</strain>
    </source>
</reference>
<accession>A0AAN6T4M2</accession>
<dbReference type="InterPro" id="IPR008775">
    <property type="entry name" value="Phytyl_CoA_dOase-like"/>
</dbReference>
<dbReference type="EMBL" id="MU863626">
    <property type="protein sequence ID" value="KAK4104623.1"/>
    <property type="molecule type" value="Genomic_DNA"/>
</dbReference>
<evidence type="ECO:0000256" key="3">
    <source>
        <dbReference type="ARBA" id="ARBA00022723"/>
    </source>
</evidence>
<gene>
    <name evidence="6" type="ORF">N658DRAFT_418399</name>
</gene>